<evidence type="ECO:0000313" key="1">
    <source>
        <dbReference type="EMBL" id="CDF38899.1"/>
    </source>
</evidence>
<gene>
    <name evidence="1" type="ORF">CHC_T00006388001</name>
</gene>
<dbReference type="EMBL" id="HG001975">
    <property type="protein sequence ID" value="CDF38899.1"/>
    <property type="molecule type" value="Genomic_DNA"/>
</dbReference>
<dbReference type="AlphaFoldDB" id="R7QLD8"/>
<dbReference type="GeneID" id="17326518"/>
<dbReference type="KEGG" id="ccp:CHC_T00006388001"/>
<organism evidence="1 2">
    <name type="scientific">Chondrus crispus</name>
    <name type="common">Carrageen Irish moss</name>
    <name type="synonym">Polymorpha crispa</name>
    <dbReference type="NCBI Taxonomy" id="2769"/>
    <lineage>
        <taxon>Eukaryota</taxon>
        <taxon>Rhodophyta</taxon>
        <taxon>Florideophyceae</taxon>
        <taxon>Rhodymeniophycidae</taxon>
        <taxon>Gigartinales</taxon>
        <taxon>Gigartinaceae</taxon>
        <taxon>Chondrus</taxon>
    </lineage>
</organism>
<dbReference type="Proteomes" id="UP000012073">
    <property type="component" value="Unassembled WGS sequence"/>
</dbReference>
<reference evidence="2" key="1">
    <citation type="journal article" date="2013" name="Proc. Natl. Acad. Sci. U.S.A.">
        <title>Genome structure and metabolic features in the red seaweed Chondrus crispus shed light on evolution of the Archaeplastida.</title>
        <authorList>
            <person name="Collen J."/>
            <person name="Porcel B."/>
            <person name="Carre W."/>
            <person name="Ball S.G."/>
            <person name="Chaparro C."/>
            <person name="Tonon T."/>
            <person name="Barbeyron T."/>
            <person name="Michel G."/>
            <person name="Noel B."/>
            <person name="Valentin K."/>
            <person name="Elias M."/>
            <person name="Artiguenave F."/>
            <person name="Arun A."/>
            <person name="Aury J.M."/>
            <person name="Barbosa-Neto J.F."/>
            <person name="Bothwell J.H."/>
            <person name="Bouget F.Y."/>
            <person name="Brillet L."/>
            <person name="Cabello-Hurtado F."/>
            <person name="Capella-Gutierrez S."/>
            <person name="Charrier B."/>
            <person name="Cladiere L."/>
            <person name="Cock J.M."/>
            <person name="Coelho S.M."/>
            <person name="Colleoni C."/>
            <person name="Czjzek M."/>
            <person name="Da Silva C."/>
            <person name="Delage L."/>
            <person name="Denoeud F."/>
            <person name="Deschamps P."/>
            <person name="Dittami S.M."/>
            <person name="Gabaldon T."/>
            <person name="Gachon C.M."/>
            <person name="Groisillier A."/>
            <person name="Herve C."/>
            <person name="Jabbari K."/>
            <person name="Katinka M."/>
            <person name="Kloareg B."/>
            <person name="Kowalczyk N."/>
            <person name="Labadie K."/>
            <person name="Leblanc C."/>
            <person name="Lopez P.J."/>
            <person name="McLachlan D.H."/>
            <person name="Meslet-Cladiere L."/>
            <person name="Moustafa A."/>
            <person name="Nehr Z."/>
            <person name="Nyvall Collen P."/>
            <person name="Panaud O."/>
            <person name="Partensky F."/>
            <person name="Poulain J."/>
            <person name="Rensing S.A."/>
            <person name="Rousvoal S."/>
            <person name="Samson G."/>
            <person name="Symeonidi A."/>
            <person name="Weissenbach J."/>
            <person name="Zambounis A."/>
            <person name="Wincker P."/>
            <person name="Boyen C."/>
        </authorList>
    </citation>
    <scope>NUCLEOTIDE SEQUENCE [LARGE SCALE GENOMIC DNA]</scope>
    <source>
        <strain evidence="2">cv. Stackhouse</strain>
    </source>
</reference>
<accession>R7QLD8</accession>
<dbReference type="Gramene" id="CDF38899">
    <property type="protein sequence ID" value="CDF38899"/>
    <property type="gene ID" value="CHC_T00006388001"/>
</dbReference>
<sequence>MLDLSYFKWCGLVRSGTCLTLKSSTENIPRTTTRTRKIASRIERDGTPQRTAYLRVVQSTL</sequence>
<name>R7QLD8_CHOCR</name>
<dbReference type="RefSeq" id="XP_005718804.1">
    <property type="nucleotide sequence ID" value="XM_005718747.1"/>
</dbReference>
<proteinExistence type="predicted"/>
<protein>
    <submittedName>
        <fullName evidence="1">Uncharacterized protein</fullName>
    </submittedName>
</protein>
<evidence type="ECO:0000313" key="2">
    <source>
        <dbReference type="Proteomes" id="UP000012073"/>
    </source>
</evidence>
<keyword evidence="2" id="KW-1185">Reference proteome</keyword>